<dbReference type="Proteomes" id="UP001381693">
    <property type="component" value="Unassembled WGS sequence"/>
</dbReference>
<feature type="region of interest" description="Disordered" evidence="1">
    <location>
        <begin position="33"/>
        <end position="73"/>
    </location>
</feature>
<evidence type="ECO:0000256" key="1">
    <source>
        <dbReference type="SAM" id="MobiDB-lite"/>
    </source>
</evidence>
<evidence type="ECO:0000313" key="3">
    <source>
        <dbReference type="Proteomes" id="UP001381693"/>
    </source>
</evidence>
<gene>
    <name evidence="2" type="ORF">SK128_004101</name>
</gene>
<proteinExistence type="predicted"/>
<evidence type="ECO:0000313" key="2">
    <source>
        <dbReference type="EMBL" id="KAK7069527.1"/>
    </source>
</evidence>
<sequence length="95" mass="10988">MGFHIKYHLEGHMILSREVYNGTYKTTLYFGGIDTTPLGKENRKPKSPKANCEPKKVDKKQSFSSHQPRSLEEAANRKVTFVEIISLCHFIYLRT</sequence>
<keyword evidence="3" id="KW-1185">Reference proteome</keyword>
<feature type="compositionally biased region" description="Basic and acidic residues" evidence="1">
    <location>
        <begin position="52"/>
        <end position="61"/>
    </location>
</feature>
<reference evidence="2 3" key="1">
    <citation type="submission" date="2023-11" db="EMBL/GenBank/DDBJ databases">
        <title>Halocaridina rubra genome assembly.</title>
        <authorList>
            <person name="Smith C."/>
        </authorList>
    </citation>
    <scope>NUCLEOTIDE SEQUENCE [LARGE SCALE GENOMIC DNA]</scope>
    <source>
        <strain evidence="2">EP-1</strain>
        <tissue evidence="2">Whole</tissue>
    </source>
</reference>
<name>A0AAN8WR22_HALRR</name>
<accession>A0AAN8WR22</accession>
<protein>
    <submittedName>
        <fullName evidence="2">Uncharacterized protein</fullName>
    </submittedName>
</protein>
<dbReference type="EMBL" id="JAXCGZ010016180">
    <property type="protein sequence ID" value="KAK7069527.1"/>
    <property type="molecule type" value="Genomic_DNA"/>
</dbReference>
<dbReference type="AlphaFoldDB" id="A0AAN8WR22"/>
<organism evidence="2 3">
    <name type="scientific">Halocaridina rubra</name>
    <name type="common">Hawaiian red shrimp</name>
    <dbReference type="NCBI Taxonomy" id="373956"/>
    <lineage>
        <taxon>Eukaryota</taxon>
        <taxon>Metazoa</taxon>
        <taxon>Ecdysozoa</taxon>
        <taxon>Arthropoda</taxon>
        <taxon>Crustacea</taxon>
        <taxon>Multicrustacea</taxon>
        <taxon>Malacostraca</taxon>
        <taxon>Eumalacostraca</taxon>
        <taxon>Eucarida</taxon>
        <taxon>Decapoda</taxon>
        <taxon>Pleocyemata</taxon>
        <taxon>Caridea</taxon>
        <taxon>Atyoidea</taxon>
        <taxon>Atyidae</taxon>
        <taxon>Halocaridina</taxon>
    </lineage>
</organism>
<comment type="caution">
    <text evidence="2">The sequence shown here is derived from an EMBL/GenBank/DDBJ whole genome shotgun (WGS) entry which is preliminary data.</text>
</comment>